<name>A0A1J7GNK7_LUPAN</name>
<dbReference type="KEGG" id="lang:109360756"/>
<proteinExistence type="predicted"/>
<gene>
    <name evidence="2" type="ORF">TanjilG_26643</name>
</gene>
<dbReference type="PANTHER" id="PTHR33334">
    <property type="entry name" value="PROTEIN LNK1"/>
    <property type="match status" value="1"/>
</dbReference>
<evidence type="ECO:0008006" key="4">
    <source>
        <dbReference type="Google" id="ProtNLM"/>
    </source>
</evidence>
<accession>A0A1J7GNK7</accession>
<dbReference type="AlphaFoldDB" id="A0A1J7GNK7"/>
<dbReference type="OrthoDB" id="618331at2759"/>
<organism evidence="2 3">
    <name type="scientific">Lupinus angustifolius</name>
    <name type="common">Narrow-leaved blue lupine</name>
    <dbReference type="NCBI Taxonomy" id="3871"/>
    <lineage>
        <taxon>Eukaryota</taxon>
        <taxon>Viridiplantae</taxon>
        <taxon>Streptophyta</taxon>
        <taxon>Embryophyta</taxon>
        <taxon>Tracheophyta</taxon>
        <taxon>Spermatophyta</taxon>
        <taxon>Magnoliopsida</taxon>
        <taxon>eudicotyledons</taxon>
        <taxon>Gunneridae</taxon>
        <taxon>Pentapetalae</taxon>
        <taxon>rosids</taxon>
        <taxon>fabids</taxon>
        <taxon>Fabales</taxon>
        <taxon>Fabaceae</taxon>
        <taxon>Papilionoideae</taxon>
        <taxon>50 kb inversion clade</taxon>
        <taxon>genistoids sensu lato</taxon>
        <taxon>core genistoids</taxon>
        <taxon>Genisteae</taxon>
        <taxon>Lupinus</taxon>
    </lineage>
</organism>
<dbReference type="EMBL" id="CM007371">
    <property type="protein sequence ID" value="OIW02103.1"/>
    <property type="molecule type" value="Genomic_DNA"/>
</dbReference>
<sequence length="531" mass="58195">MLEKVSSWSHKPEGLFSACDGSSCKELKRLTSENTKMPDHCFKGSNVGSSGSKLCVDDTIMGNKCVVEDDSVSQYSIDNISQTDNALSFLDNDLWRDIGNFEDVHGTMSCDFNFGMESLDNEDEFGWLSSSHGIEGSDDAMKSAFEFMSAEMCPLKSTSDYSVSLKENVEGLPISDCNKKAAPIIDEKLRTQIDVDHDAVSTLLSTLSESDMISGNTDDMMPREKGKMSKPMAGKRKSLENGESVCPYAHMEQYADMKQPLGSSSSGVTCQDSINKHRPNMDSDSYGCIPMQNSPMNQNGCGDDYGLDAVGKFVHCDSQPLNSSFKSENMENPLSFQNPGSAQQINHKFENENDSHSEVEGVSIGFSQEIDSSNVHESSSLSSALDNISLEAASFCQLQRIMDQLDIRTKLCIRDSLYRLAKSAEQRHTDANTNGQTGGDAEMCKAVKIPDANRCMGFMDMETNTNPIDRSIAHLLFHRPSDPSMFPRNDTIAFKSNSMVHGSVTDLSVKQVCQEESTAGVEQKSLGVTPS</sequence>
<dbReference type="Proteomes" id="UP000188354">
    <property type="component" value="Chromosome LG11"/>
</dbReference>
<dbReference type="OMA" id="PWPENNR"/>
<evidence type="ECO:0000313" key="3">
    <source>
        <dbReference type="Proteomes" id="UP000188354"/>
    </source>
</evidence>
<evidence type="ECO:0000313" key="2">
    <source>
        <dbReference type="EMBL" id="OIW02103.1"/>
    </source>
</evidence>
<dbReference type="InterPro" id="IPR039928">
    <property type="entry name" value="LNK"/>
</dbReference>
<feature type="region of interest" description="Disordered" evidence="1">
    <location>
        <begin position="211"/>
        <end position="239"/>
    </location>
</feature>
<dbReference type="GO" id="GO:0007623">
    <property type="term" value="P:circadian rhythm"/>
    <property type="evidence" value="ECO:0007669"/>
    <property type="project" value="InterPro"/>
</dbReference>
<dbReference type="PANTHER" id="PTHR33334:SF8">
    <property type="entry name" value="PROTEIN LNK1"/>
    <property type="match status" value="1"/>
</dbReference>
<dbReference type="GO" id="GO:0006355">
    <property type="term" value="P:regulation of DNA-templated transcription"/>
    <property type="evidence" value="ECO:0007669"/>
    <property type="project" value="InterPro"/>
</dbReference>
<keyword evidence="3" id="KW-1185">Reference proteome</keyword>
<dbReference type="STRING" id="3871.A0A1J7GNK7"/>
<dbReference type="Gramene" id="OIW02103">
    <property type="protein sequence ID" value="OIW02103"/>
    <property type="gene ID" value="TanjilG_26643"/>
</dbReference>
<evidence type="ECO:0000256" key="1">
    <source>
        <dbReference type="SAM" id="MobiDB-lite"/>
    </source>
</evidence>
<reference evidence="2 3" key="1">
    <citation type="journal article" date="2017" name="Plant Biotechnol. J.">
        <title>A comprehensive draft genome sequence for lupin (Lupinus angustifolius), an emerging health food: insights into plant-microbe interactions and legume evolution.</title>
        <authorList>
            <person name="Hane J.K."/>
            <person name="Ming Y."/>
            <person name="Kamphuis L.G."/>
            <person name="Nelson M.N."/>
            <person name="Garg G."/>
            <person name="Atkins C.A."/>
            <person name="Bayer P.E."/>
            <person name="Bravo A."/>
            <person name="Bringans S."/>
            <person name="Cannon S."/>
            <person name="Edwards D."/>
            <person name="Foley R."/>
            <person name="Gao L.L."/>
            <person name="Harrison M.J."/>
            <person name="Huang W."/>
            <person name="Hurgobin B."/>
            <person name="Li S."/>
            <person name="Liu C.W."/>
            <person name="McGrath A."/>
            <person name="Morahan G."/>
            <person name="Murray J."/>
            <person name="Weller J."/>
            <person name="Jian J."/>
            <person name="Singh K.B."/>
        </authorList>
    </citation>
    <scope>NUCLEOTIDE SEQUENCE [LARGE SCALE GENOMIC DNA]</scope>
    <source>
        <strain evidence="3">cv. Tanjil</strain>
        <tissue evidence="2">Whole plant</tissue>
    </source>
</reference>
<protein>
    <recommendedName>
        <fullName evidence="4">Protein LNK1</fullName>
    </recommendedName>
</protein>